<dbReference type="AlphaFoldDB" id="A0A6B3NJL2"/>
<evidence type="ECO:0000259" key="4">
    <source>
        <dbReference type="PROSITE" id="PS51063"/>
    </source>
</evidence>
<keyword evidence="2" id="KW-0238">DNA-binding</keyword>
<reference evidence="5" key="1">
    <citation type="submission" date="2019-11" db="EMBL/GenBank/DDBJ databases">
        <title>Genomic insights into an expanded diversity of filamentous marine cyanobacteria reveals the extraordinary biosynthetic potential of Moorea and Okeania.</title>
        <authorList>
            <person name="Ferreira Leao T."/>
            <person name="Wang M."/>
            <person name="Moss N."/>
            <person name="Da Silva R."/>
            <person name="Sanders J."/>
            <person name="Nurk S."/>
            <person name="Gurevich A."/>
            <person name="Humphrey G."/>
            <person name="Reher R."/>
            <person name="Zhu Q."/>
            <person name="Belda-Ferre P."/>
            <person name="Glukhov E."/>
            <person name="Rex R."/>
            <person name="Dorrestein P.C."/>
            <person name="Knight R."/>
            <person name="Pevzner P."/>
            <person name="Gerwick W.H."/>
            <person name="Gerwick L."/>
        </authorList>
    </citation>
    <scope>NUCLEOTIDE SEQUENCE</scope>
    <source>
        <strain evidence="5">SIO1C4</strain>
    </source>
</reference>
<name>A0A6B3NJL2_9CYAN</name>
<dbReference type="InterPro" id="IPR018490">
    <property type="entry name" value="cNMP-bd_dom_sf"/>
</dbReference>
<dbReference type="Pfam" id="PF13545">
    <property type="entry name" value="HTH_Crp_2"/>
    <property type="match status" value="1"/>
</dbReference>
<organism evidence="5">
    <name type="scientific">Symploca sp. SIO1C4</name>
    <dbReference type="NCBI Taxonomy" id="2607765"/>
    <lineage>
        <taxon>Bacteria</taxon>
        <taxon>Bacillati</taxon>
        <taxon>Cyanobacteriota</taxon>
        <taxon>Cyanophyceae</taxon>
        <taxon>Coleofasciculales</taxon>
        <taxon>Coleofasciculaceae</taxon>
        <taxon>Symploca</taxon>
    </lineage>
</organism>
<dbReference type="PROSITE" id="PS51063">
    <property type="entry name" value="HTH_CRP_2"/>
    <property type="match status" value="1"/>
</dbReference>
<dbReference type="Gene3D" id="1.10.10.10">
    <property type="entry name" value="Winged helix-like DNA-binding domain superfamily/Winged helix DNA-binding domain"/>
    <property type="match status" value="1"/>
</dbReference>
<evidence type="ECO:0000313" key="5">
    <source>
        <dbReference type="EMBL" id="NER31817.1"/>
    </source>
</evidence>
<dbReference type="SUPFAM" id="SSF46785">
    <property type="entry name" value="Winged helix' DNA-binding domain"/>
    <property type="match status" value="1"/>
</dbReference>
<feature type="non-terminal residue" evidence="5">
    <location>
        <position position="1"/>
    </location>
</feature>
<evidence type="ECO:0000256" key="2">
    <source>
        <dbReference type="ARBA" id="ARBA00023125"/>
    </source>
</evidence>
<gene>
    <name evidence="5" type="ORF">F6J89_30460</name>
</gene>
<proteinExistence type="predicted"/>
<evidence type="ECO:0000256" key="1">
    <source>
        <dbReference type="ARBA" id="ARBA00023015"/>
    </source>
</evidence>
<accession>A0A6B3NJL2</accession>
<keyword evidence="1" id="KW-0805">Transcription regulation</keyword>
<dbReference type="CDD" id="cd00092">
    <property type="entry name" value="HTH_CRP"/>
    <property type="match status" value="1"/>
</dbReference>
<dbReference type="InterPro" id="IPR012318">
    <property type="entry name" value="HTH_CRP"/>
</dbReference>
<dbReference type="EMBL" id="JAAHFQ010000947">
    <property type="protein sequence ID" value="NER31817.1"/>
    <property type="molecule type" value="Genomic_DNA"/>
</dbReference>
<comment type="caution">
    <text evidence="5">The sequence shown here is derived from an EMBL/GenBank/DDBJ whole genome shotgun (WGS) entry which is preliminary data.</text>
</comment>
<protein>
    <submittedName>
        <fullName evidence="5">Crp/Fnr family transcriptional regulator</fullName>
    </submittedName>
</protein>
<keyword evidence="3" id="KW-0804">Transcription</keyword>
<sequence length="154" mass="17702">VRTVTWNPEGTLTTLGYWGPGDVVGQPLSRIQPYQIECLTSVEVNYIPSNQCHQVFDAILLHVQQAEEILNIIRYERMPNRLQQLLIWLAKKFGRSVSSGQLIDLRLTHQGLAEAIGTRRVTVTRLLNQFEREGIIVRPRRNFIVLCHSLMLVK</sequence>
<dbReference type="SUPFAM" id="SSF51206">
    <property type="entry name" value="cAMP-binding domain-like"/>
    <property type="match status" value="1"/>
</dbReference>
<dbReference type="InterPro" id="IPR036388">
    <property type="entry name" value="WH-like_DNA-bd_sf"/>
</dbReference>
<dbReference type="PRINTS" id="PR00034">
    <property type="entry name" value="HTHCRP"/>
</dbReference>
<dbReference type="SMART" id="SM00419">
    <property type="entry name" value="HTH_CRP"/>
    <property type="match status" value="1"/>
</dbReference>
<dbReference type="GO" id="GO:0006355">
    <property type="term" value="P:regulation of DNA-templated transcription"/>
    <property type="evidence" value="ECO:0007669"/>
    <property type="project" value="InterPro"/>
</dbReference>
<dbReference type="InterPro" id="IPR036390">
    <property type="entry name" value="WH_DNA-bd_sf"/>
</dbReference>
<feature type="domain" description="HTH crp-type" evidence="4">
    <location>
        <begin position="76"/>
        <end position="149"/>
    </location>
</feature>
<dbReference type="GO" id="GO:0003677">
    <property type="term" value="F:DNA binding"/>
    <property type="evidence" value="ECO:0007669"/>
    <property type="project" value="UniProtKB-KW"/>
</dbReference>
<evidence type="ECO:0000256" key="3">
    <source>
        <dbReference type="ARBA" id="ARBA00023163"/>
    </source>
</evidence>